<dbReference type="SMART" id="SM00256">
    <property type="entry name" value="FBOX"/>
    <property type="match status" value="1"/>
</dbReference>
<dbReference type="STRING" id="3750.A0A498K228"/>
<dbReference type="PANTHER" id="PTHR35546:SF130">
    <property type="entry name" value="EXPRESSED PROTEIN"/>
    <property type="match status" value="1"/>
</dbReference>
<gene>
    <name evidence="2" type="ORF">DVH24_014990</name>
</gene>
<evidence type="ECO:0000313" key="3">
    <source>
        <dbReference type="Proteomes" id="UP000290289"/>
    </source>
</evidence>
<feature type="domain" description="F-box" evidence="1">
    <location>
        <begin position="117"/>
        <end position="164"/>
    </location>
</feature>
<proteinExistence type="predicted"/>
<dbReference type="Pfam" id="PF12937">
    <property type="entry name" value="F-box-like"/>
    <property type="match status" value="1"/>
</dbReference>
<evidence type="ECO:0000259" key="1">
    <source>
        <dbReference type="PROSITE" id="PS50181"/>
    </source>
</evidence>
<accession>A0A498K228</accession>
<protein>
    <recommendedName>
        <fullName evidence="1">F-box domain-containing protein</fullName>
    </recommendedName>
</protein>
<dbReference type="EMBL" id="RDQH01000330">
    <property type="protein sequence ID" value="RXI01641.1"/>
    <property type="molecule type" value="Genomic_DNA"/>
</dbReference>
<dbReference type="InterPro" id="IPR001810">
    <property type="entry name" value="F-box_dom"/>
</dbReference>
<dbReference type="InterPro" id="IPR055290">
    <property type="entry name" value="At3g26010-like"/>
</dbReference>
<sequence length="645" mass="73739">MIVRCSRVGIPIAGTVGGPNPHSTFSQQGRELHSRSKFCFFISFGYRIPAEADSLTLIMHPAMGGHNSTIGAKSGRSRISQSSPGAVPPSVNICHSRRGYSLASARTSSWPSSKFMNSNIDDLPDSLLVEIFCRLPSYKSVSQCKCVSKRWCTLISDTHFMGRFLYLQRDRNQKPITTAINTKGEEFLRRMSPSSQPLNQLFQRLVSFHGLKQEPVVVGTYNDLVLCCASEFNQHDYYICNPYTIQWVPLPPPPQVCKFVLVGFICDLPYYNKKEDYQPGDMIQLNADYRCRVVRLMDPDDADDEDKEILDFSNFKLIDMRDFCTFKVQIFSSETGEWKETTVRSERTVTSAYNFTLEMMSVCTGVASKRMLYWMGDDDVILIQLDPFMIDKSASATLSTCYRHRIRNEWDALPMRCIAAYDGGDYVSGNLSICELKEEEEEEDPRVSIHEGSKGLFVKLKKRVYLVDETKVVIGPWTEIEGVFFDQNNEDTLYMIVDTKKFHVWIKDIIRCNIVTGEVSKIVGKRKFNCFRFFPIVIPLWPTPVPRLAQGAISESRRGVKDCIATNRRKRERGREGREGERSDLEGEKILIQVKSGMVGSGVDLTQLLSIWFILFQNPLFHRNFLLPLPLFLLPTNTEKLERER</sequence>
<dbReference type="Proteomes" id="UP000290289">
    <property type="component" value="Chromosome 4"/>
</dbReference>
<comment type="caution">
    <text evidence="2">The sequence shown here is derived from an EMBL/GenBank/DDBJ whole genome shotgun (WGS) entry which is preliminary data.</text>
</comment>
<dbReference type="Gene3D" id="1.20.1280.50">
    <property type="match status" value="1"/>
</dbReference>
<reference evidence="2 3" key="1">
    <citation type="submission" date="2018-10" db="EMBL/GenBank/DDBJ databases">
        <title>A high-quality apple genome assembly.</title>
        <authorList>
            <person name="Hu J."/>
        </authorList>
    </citation>
    <scope>NUCLEOTIDE SEQUENCE [LARGE SCALE GENOMIC DNA]</scope>
    <source>
        <strain evidence="3">cv. HFTH1</strain>
        <tissue evidence="2">Young leaf</tissue>
    </source>
</reference>
<evidence type="ECO:0000313" key="2">
    <source>
        <dbReference type="EMBL" id="RXI01641.1"/>
    </source>
</evidence>
<dbReference type="InterPro" id="IPR036047">
    <property type="entry name" value="F-box-like_dom_sf"/>
</dbReference>
<dbReference type="SUPFAM" id="SSF81383">
    <property type="entry name" value="F-box domain"/>
    <property type="match status" value="1"/>
</dbReference>
<organism evidence="2 3">
    <name type="scientific">Malus domestica</name>
    <name type="common">Apple</name>
    <name type="synonym">Pyrus malus</name>
    <dbReference type="NCBI Taxonomy" id="3750"/>
    <lineage>
        <taxon>Eukaryota</taxon>
        <taxon>Viridiplantae</taxon>
        <taxon>Streptophyta</taxon>
        <taxon>Embryophyta</taxon>
        <taxon>Tracheophyta</taxon>
        <taxon>Spermatophyta</taxon>
        <taxon>Magnoliopsida</taxon>
        <taxon>eudicotyledons</taxon>
        <taxon>Gunneridae</taxon>
        <taxon>Pentapetalae</taxon>
        <taxon>rosids</taxon>
        <taxon>fabids</taxon>
        <taxon>Rosales</taxon>
        <taxon>Rosaceae</taxon>
        <taxon>Amygdaloideae</taxon>
        <taxon>Maleae</taxon>
        <taxon>Malus</taxon>
    </lineage>
</organism>
<dbReference type="AlphaFoldDB" id="A0A498K228"/>
<name>A0A498K228_MALDO</name>
<dbReference type="PROSITE" id="PS50181">
    <property type="entry name" value="FBOX"/>
    <property type="match status" value="1"/>
</dbReference>
<dbReference type="PANTHER" id="PTHR35546">
    <property type="entry name" value="F-BOX PROTEIN INTERACTION DOMAIN PROTEIN-RELATED"/>
    <property type="match status" value="1"/>
</dbReference>
<keyword evidence="3" id="KW-1185">Reference proteome</keyword>